<dbReference type="AlphaFoldDB" id="A0A9D4D484"/>
<evidence type="ECO:0000313" key="2">
    <source>
        <dbReference type="EMBL" id="KAH3738718.1"/>
    </source>
</evidence>
<dbReference type="EMBL" id="JAIWYP010000011">
    <property type="protein sequence ID" value="KAH3738718.1"/>
    <property type="molecule type" value="Genomic_DNA"/>
</dbReference>
<accession>A0A9D4D484</accession>
<evidence type="ECO:0000313" key="3">
    <source>
        <dbReference type="Proteomes" id="UP000828390"/>
    </source>
</evidence>
<reference evidence="2" key="1">
    <citation type="journal article" date="2019" name="bioRxiv">
        <title>The Genome of the Zebra Mussel, Dreissena polymorpha: A Resource for Invasive Species Research.</title>
        <authorList>
            <person name="McCartney M.A."/>
            <person name="Auch B."/>
            <person name="Kono T."/>
            <person name="Mallez S."/>
            <person name="Zhang Y."/>
            <person name="Obille A."/>
            <person name="Becker A."/>
            <person name="Abrahante J.E."/>
            <person name="Garbe J."/>
            <person name="Badalamenti J.P."/>
            <person name="Herman A."/>
            <person name="Mangelson H."/>
            <person name="Liachko I."/>
            <person name="Sullivan S."/>
            <person name="Sone E.D."/>
            <person name="Koren S."/>
            <person name="Silverstein K.A.T."/>
            <person name="Beckman K.B."/>
            <person name="Gohl D.M."/>
        </authorList>
    </citation>
    <scope>NUCLEOTIDE SEQUENCE</scope>
    <source>
        <strain evidence="2">Duluth1</strain>
        <tissue evidence="2">Whole animal</tissue>
    </source>
</reference>
<evidence type="ECO:0000256" key="1">
    <source>
        <dbReference type="SAM" id="MobiDB-lite"/>
    </source>
</evidence>
<reference evidence="2" key="2">
    <citation type="submission" date="2020-11" db="EMBL/GenBank/DDBJ databases">
        <authorList>
            <person name="McCartney M.A."/>
            <person name="Auch B."/>
            <person name="Kono T."/>
            <person name="Mallez S."/>
            <person name="Becker A."/>
            <person name="Gohl D.M."/>
            <person name="Silverstein K.A.T."/>
            <person name="Koren S."/>
            <person name="Bechman K.B."/>
            <person name="Herman A."/>
            <person name="Abrahante J.E."/>
            <person name="Garbe J."/>
        </authorList>
    </citation>
    <scope>NUCLEOTIDE SEQUENCE</scope>
    <source>
        <strain evidence="2">Duluth1</strain>
        <tissue evidence="2">Whole animal</tissue>
    </source>
</reference>
<name>A0A9D4D484_DREPO</name>
<gene>
    <name evidence="2" type="ORF">DPMN_045359</name>
</gene>
<dbReference type="Proteomes" id="UP000828390">
    <property type="component" value="Unassembled WGS sequence"/>
</dbReference>
<comment type="caution">
    <text evidence="2">The sequence shown here is derived from an EMBL/GenBank/DDBJ whole genome shotgun (WGS) entry which is preliminary data.</text>
</comment>
<feature type="compositionally biased region" description="Basic and acidic residues" evidence="1">
    <location>
        <begin position="19"/>
        <end position="31"/>
    </location>
</feature>
<protein>
    <submittedName>
        <fullName evidence="2">Uncharacterized protein</fullName>
    </submittedName>
</protein>
<feature type="region of interest" description="Disordered" evidence="1">
    <location>
        <begin position="1"/>
        <end position="47"/>
    </location>
</feature>
<keyword evidence="3" id="KW-1185">Reference proteome</keyword>
<organism evidence="2 3">
    <name type="scientific">Dreissena polymorpha</name>
    <name type="common">Zebra mussel</name>
    <name type="synonym">Mytilus polymorpha</name>
    <dbReference type="NCBI Taxonomy" id="45954"/>
    <lineage>
        <taxon>Eukaryota</taxon>
        <taxon>Metazoa</taxon>
        <taxon>Spiralia</taxon>
        <taxon>Lophotrochozoa</taxon>
        <taxon>Mollusca</taxon>
        <taxon>Bivalvia</taxon>
        <taxon>Autobranchia</taxon>
        <taxon>Heteroconchia</taxon>
        <taxon>Euheterodonta</taxon>
        <taxon>Imparidentia</taxon>
        <taxon>Neoheterodontei</taxon>
        <taxon>Myida</taxon>
        <taxon>Dreissenoidea</taxon>
        <taxon>Dreissenidae</taxon>
        <taxon>Dreissena</taxon>
    </lineage>
</organism>
<proteinExistence type="predicted"/>
<sequence>MQDTGRRTQASQKAAPHLQPREQDQLVRPEYDNSTCGSKRTPPSKFKTTNACLVWTRDQTKHTVQDCAPGHPRRRS</sequence>